<evidence type="ECO:0000313" key="9">
    <source>
        <dbReference type="EMBL" id="RDW89009.1"/>
    </source>
</evidence>
<sequence length="365" mass="40123">MPEATTTTPARKFELAFSDSEVQDQSINSITMPPRLNLFRASRSLAIRSQPSVSSYQPRIFQTTARRGFADEKATGPNQDVLGHVSEEAADMGNITGETKPDLGQGTPVQEILERDEKGKENAPEVIKKEIQESPEAQALSTEAHELSIEHLVALRQMENIAAGKQASREVTHGHKFGVPDLPIPSMSNLHHRYDTVVDQVTNLMMEHGKLSKAQRDMSFILNHLRTAPPPQVNPARPLLPGTPPPSHLPLNPVLYLTAAIDSVAPLLRIRSMKGAAGGGTALQLPAPLGLRQRRRTAIKWILDSASKKRSRGSGRGQYAQRVAEEIISVVEGRSAVWDRRQLIHKTGTSARANLNVMAAKMRRR</sequence>
<keyword evidence="10" id="KW-1185">Reference proteome</keyword>
<keyword evidence="5" id="KW-0687">Ribonucleoprotein</keyword>
<evidence type="ECO:0000256" key="1">
    <source>
        <dbReference type="ARBA" id="ARBA00004173"/>
    </source>
</evidence>
<evidence type="ECO:0000313" key="10">
    <source>
        <dbReference type="Proteomes" id="UP000256645"/>
    </source>
</evidence>
<dbReference type="InterPro" id="IPR036823">
    <property type="entry name" value="Ribosomal_uS7_dom_sf"/>
</dbReference>
<dbReference type="EMBL" id="PDLM01000001">
    <property type="protein sequence ID" value="RDW89009.1"/>
    <property type="molecule type" value="Genomic_DNA"/>
</dbReference>
<keyword evidence="4" id="KW-0496">Mitochondrion</keyword>
<dbReference type="CDD" id="cd14868">
    <property type="entry name" value="uS7_Mitochondria_Fungi"/>
    <property type="match status" value="1"/>
</dbReference>
<evidence type="ECO:0000256" key="7">
    <source>
        <dbReference type="ARBA" id="ARBA00039306"/>
    </source>
</evidence>
<organism evidence="9 10">
    <name type="scientific">Coleophoma cylindrospora</name>
    <dbReference type="NCBI Taxonomy" id="1849047"/>
    <lineage>
        <taxon>Eukaryota</taxon>
        <taxon>Fungi</taxon>
        <taxon>Dikarya</taxon>
        <taxon>Ascomycota</taxon>
        <taxon>Pezizomycotina</taxon>
        <taxon>Leotiomycetes</taxon>
        <taxon>Helotiales</taxon>
        <taxon>Dermateaceae</taxon>
        <taxon>Coleophoma</taxon>
    </lineage>
</organism>
<comment type="similarity">
    <text evidence="2">Belongs to the universal ribosomal protein uS7 family.</text>
</comment>
<evidence type="ECO:0000256" key="5">
    <source>
        <dbReference type="ARBA" id="ARBA00023274"/>
    </source>
</evidence>
<dbReference type="GO" id="GO:0005840">
    <property type="term" value="C:ribosome"/>
    <property type="evidence" value="ECO:0007669"/>
    <property type="project" value="UniProtKB-KW"/>
</dbReference>
<comment type="function">
    <text evidence="6">Component of the mitochondrial ribosome (mitoribosome), a dedicated translation machinery responsible for the synthesis of mitochondrial genome-encoded proteins, including at least some of the essential transmembrane subunits of the mitochondrial respiratory chain. The mitoribosomes are attached to the mitochondrial inner membrane and translation products are cotranslationally integrated into the membrane.</text>
</comment>
<dbReference type="InterPro" id="IPR000235">
    <property type="entry name" value="Ribosomal_uS7"/>
</dbReference>
<evidence type="ECO:0000256" key="3">
    <source>
        <dbReference type="ARBA" id="ARBA00022980"/>
    </source>
</evidence>
<dbReference type="GO" id="GO:0006412">
    <property type="term" value="P:translation"/>
    <property type="evidence" value="ECO:0007669"/>
    <property type="project" value="InterPro"/>
</dbReference>
<reference evidence="9 10" key="1">
    <citation type="journal article" date="2018" name="IMA Fungus">
        <title>IMA Genome-F 9: Draft genome sequence of Annulohypoxylon stygium, Aspergillus mulundensis, Berkeleyomyces basicola (syn. Thielaviopsis basicola), Ceratocystis smalleyi, two Cercospora beticola strains, Coleophoma cylindrospora, Fusarium fracticaudum, Phialophora cf. hyalina, and Morchella septimelata.</title>
        <authorList>
            <person name="Wingfield B.D."/>
            <person name="Bills G.F."/>
            <person name="Dong Y."/>
            <person name="Huang W."/>
            <person name="Nel W.J."/>
            <person name="Swalarsk-Parry B.S."/>
            <person name="Vaghefi N."/>
            <person name="Wilken P.M."/>
            <person name="An Z."/>
            <person name="de Beer Z.W."/>
            <person name="De Vos L."/>
            <person name="Chen L."/>
            <person name="Duong T.A."/>
            <person name="Gao Y."/>
            <person name="Hammerbacher A."/>
            <person name="Kikkert J.R."/>
            <person name="Li Y."/>
            <person name="Li H."/>
            <person name="Li K."/>
            <person name="Li Q."/>
            <person name="Liu X."/>
            <person name="Ma X."/>
            <person name="Naidoo K."/>
            <person name="Pethybridge S.J."/>
            <person name="Sun J."/>
            <person name="Steenkamp E.T."/>
            <person name="van der Nest M.A."/>
            <person name="van Wyk S."/>
            <person name="Wingfield M.J."/>
            <person name="Xiong C."/>
            <person name="Yue Q."/>
            <person name="Zhang X."/>
        </authorList>
    </citation>
    <scope>NUCLEOTIDE SEQUENCE [LARGE SCALE GENOMIC DNA]</scope>
    <source>
        <strain evidence="9 10">BP6252</strain>
    </source>
</reference>
<evidence type="ECO:0000256" key="6">
    <source>
        <dbReference type="ARBA" id="ARBA00037226"/>
    </source>
</evidence>
<dbReference type="Proteomes" id="UP000256645">
    <property type="component" value="Unassembled WGS sequence"/>
</dbReference>
<protein>
    <recommendedName>
        <fullName evidence="7">Small ribosomal subunit protein uS7m</fullName>
    </recommendedName>
</protein>
<keyword evidence="3 9" id="KW-0689">Ribosomal protein</keyword>
<dbReference type="Pfam" id="PF00177">
    <property type="entry name" value="Ribosomal_S7"/>
    <property type="match status" value="1"/>
</dbReference>
<name>A0A3D8SRR2_9HELO</name>
<evidence type="ECO:0000256" key="2">
    <source>
        <dbReference type="ARBA" id="ARBA00007151"/>
    </source>
</evidence>
<dbReference type="Gene3D" id="1.10.455.10">
    <property type="entry name" value="Ribosomal protein S7 domain"/>
    <property type="match status" value="1"/>
</dbReference>
<evidence type="ECO:0000259" key="8">
    <source>
        <dbReference type="Pfam" id="PF00177"/>
    </source>
</evidence>
<dbReference type="FunFam" id="1.10.455.10:FF:000006">
    <property type="entry name" value="37S ribosomal protein S7, mitochondrial"/>
    <property type="match status" value="1"/>
</dbReference>
<dbReference type="OrthoDB" id="9972728at2759"/>
<dbReference type="AlphaFoldDB" id="A0A3D8SRR2"/>
<dbReference type="PANTHER" id="PTHR11205">
    <property type="entry name" value="RIBOSOMAL PROTEIN S7"/>
    <property type="match status" value="1"/>
</dbReference>
<feature type="domain" description="Small ribosomal subunit protein uS7" evidence="8">
    <location>
        <begin position="193"/>
        <end position="352"/>
    </location>
</feature>
<dbReference type="GO" id="GO:0005739">
    <property type="term" value="C:mitochondrion"/>
    <property type="evidence" value="ECO:0007669"/>
    <property type="project" value="UniProtKB-SubCell"/>
</dbReference>
<dbReference type="InterPro" id="IPR047988">
    <property type="entry name" value="Ribosomal_uS7m_fungi"/>
</dbReference>
<proteinExistence type="inferred from homology"/>
<dbReference type="InterPro" id="IPR023798">
    <property type="entry name" value="Ribosomal_uS7_dom"/>
</dbReference>
<comment type="caution">
    <text evidence="9">The sequence shown here is derived from an EMBL/GenBank/DDBJ whole genome shotgun (WGS) entry which is preliminary data.</text>
</comment>
<gene>
    <name evidence="9" type="ORF">BP6252_01041</name>
</gene>
<comment type="subcellular location">
    <subcellularLocation>
        <location evidence="1">Mitochondrion</location>
    </subcellularLocation>
</comment>
<accession>A0A3D8SRR2</accession>
<dbReference type="STRING" id="1849047.A0A3D8SRR2"/>
<dbReference type="GO" id="GO:1990904">
    <property type="term" value="C:ribonucleoprotein complex"/>
    <property type="evidence" value="ECO:0007669"/>
    <property type="project" value="UniProtKB-KW"/>
</dbReference>
<dbReference type="SUPFAM" id="SSF47973">
    <property type="entry name" value="Ribosomal protein S7"/>
    <property type="match status" value="1"/>
</dbReference>
<evidence type="ECO:0000256" key="4">
    <source>
        <dbReference type="ARBA" id="ARBA00023128"/>
    </source>
</evidence>